<name>A0ABQ3RFQ1_STRRR</name>
<accession>A0ABQ3RFQ1</accession>
<evidence type="ECO:0000313" key="3">
    <source>
        <dbReference type="Proteomes" id="UP000646738"/>
    </source>
</evidence>
<gene>
    <name evidence="2" type="ORF">Srubr_45260</name>
</gene>
<comment type="caution">
    <text evidence="2">The sequence shown here is derived from an EMBL/GenBank/DDBJ whole genome shotgun (WGS) entry which is preliminary data.</text>
</comment>
<dbReference type="EMBL" id="BNEA01000015">
    <property type="protein sequence ID" value="GHI54680.1"/>
    <property type="molecule type" value="Genomic_DNA"/>
</dbReference>
<proteinExistence type="predicted"/>
<organism evidence="2 3">
    <name type="scientific">Streptomyces rubradiris</name>
    <name type="common">Streptomyces achromogenes subsp. rubradiris</name>
    <dbReference type="NCBI Taxonomy" id="285531"/>
    <lineage>
        <taxon>Bacteria</taxon>
        <taxon>Bacillati</taxon>
        <taxon>Actinomycetota</taxon>
        <taxon>Actinomycetes</taxon>
        <taxon>Kitasatosporales</taxon>
        <taxon>Streptomycetaceae</taxon>
        <taxon>Streptomyces</taxon>
    </lineage>
</organism>
<feature type="compositionally biased region" description="Gly residues" evidence="1">
    <location>
        <begin position="92"/>
        <end position="107"/>
    </location>
</feature>
<dbReference type="Proteomes" id="UP000646738">
    <property type="component" value="Unassembled WGS sequence"/>
</dbReference>
<feature type="compositionally biased region" description="Low complexity" evidence="1">
    <location>
        <begin position="9"/>
        <end position="20"/>
    </location>
</feature>
<evidence type="ECO:0000313" key="2">
    <source>
        <dbReference type="EMBL" id="GHI54680.1"/>
    </source>
</evidence>
<protein>
    <submittedName>
        <fullName evidence="2">Uncharacterized protein</fullName>
    </submittedName>
</protein>
<keyword evidence="3" id="KW-1185">Reference proteome</keyword>
<evidence type="ECO:0000256" key="1">
    <source>
        <dbReference type="SAM" id="MobiDB-lite"/>
    </source>
</evidence>
<sequence>MNPTQALPSYSSTTKGSGTSARTAWTGYAQWTNVCVIQPAHSAGSRTRCSAPYAATRPGSPAHPGGNGKGRADRTRPGRTAQWLARREEGSGRPGAGGGRAGGAAEP</sequence>
<feature type="region of interest" description="Disordered" evidence="1">
    <location>
        <begin position="41"/>
        <end position="107"/>
    </location>
</feature>
<reference evidence="3" key="1">
    <citation type="submission" date="2023-07" db="EMBL/GenBank/DDBJ databases">
        <title>Whole genome shotgun sequence of Streptomyces achromogenes subsp. rubradiris NBRC 14000.</title>
        <authorList>
            <person name="Komaki H."/>
            <person name="Tamura T."/>
        </authorList>
    </citation>
    <scope>NUCLEOTIDE SEQUENCE [LARGE SCALE GENOMIC DNA]</scope>
    <source>
        <strain evidence="3">NBRC 14000</strain>
    </source>
</reference>
<feature type="region of interest" description="Disordered" evidence="1">
    <location>
        <begin position="1"/>
        <end position="21"/>
    </location>
</feature>